<dbReference type="AlphaFoldDB" id="A0A494THA5"/>
<keyword evidence="3 4" id="KW-0472">Membrane</keyword>
<keyword evidence="2 4" id="KW-1133">Transmembrane helix</keyword>
<evidence type="ECO:0000313" key="7">
    <source>
        <dbReference type="Proteomes" id="UP000276254"/>
    </source>
</evidence>
<gene>
    <name evidence="6" type="ORF">D3Y57_10635</name>
</gene>
<evidence type="ECO:0000256" key="4">
    <source>
        <dbReference type="SAM" id="Phobius"/>
    </source>
</evidence>
<dbReference type="OrthoDB" id="7392120at2"/>
<protein>
    <submittedName>
        <fullName evidence="6">Twin transmembrane helix small protein</fullName>
    </submittedName>
</protein>
<dbReference type="InterPro" id="IPR007667">
    <property type="entry name" value="Hypoxia_induced_domain"/>
</dbReference>
<dbReference type="RefSeq" id="WP_121152958.1">
    <property type="nucleotide sequence ID" value="NZ_CP032829.1"/>
</dbReference>
<evidence type="ECO:0000256" key="3">
    <source>
        <dbReference type="ARBA" id="ARBA00023136"/>
    </source>
</evidence>
<keyword evidence="7" id="KW-1185">Reference proteome</keyword>
<sequence>MSTFLVILIVLAMAATLFALIKGIVTFLRTTEADLRAGPDGPSVSSKQQNKMMSARIAFQAVAILLVALLLLISRH</sequence>
<dbReference type="NCBIfam" id="NF033233">
    <property type="entry name" value="twin_helix"/>
    <property type="match status" value="1"/>
</dbReference>
<feature type="transmembrane region" description="Helical" evidence="4">
    <location>
        <begin position="53"/>
        <end position="73"/>
    </location>
</feature>
<evidence type="ECO:0000313" key="6">
    <source>
        <dbReference type="EMBL" id="AYJ86333.1"/>
    </source>
</evidence>
<name>A0A494THA5_SPHPE</name>
<dbReference type="Pfam" id="PF04588">
    <property type="entry name" value="HIG_1_N"/>
    <property type="match status" value="1"/>
</dbReference>
<dbReference type="PROSITE" id="PS51503">
    <property type="entry name" value="HIG1"/>
    <property type="match status" value="1"/>
</dbReference>
<evidence type="ECO:0000256" key="1">
    <source>
        <dbReference type="ARBA" id="ARBA00022692"/>
    </source>
</evidence>
<keyword evidence="1 4" id="KW-0812">Transmembrane</keyword>
<dbReference type="EMBL" id="CP032829">
    <property type="protein sequence ID" value="AYJ86333.1"/>
    <property type="molecule type" value="Genomic_DNA"/>
</dbReference>
<accession>A0A494THA5</accession>
<feature type="domain" description="HIG1" evidence="5">
    <location>
        <begin position="1"/>
        <end position="76"/>
    </location>
</feature>
<evidence type="ECO:0000256" key="2">
    <source>
        <dbReference type="ARBA" id="ARBA00022989"/>
    </source>
</evidence>
<dbReference type="Proteomes" id="UP000276254">
    <property type="component" value="Chromosome"/>
</dbReference>
<reference evidence="6 7" key="1">
    <citation type="submission" date="2018-09" db="EMBL/GenBank/DDBJ databases">
        <title>Sphingomonas peninsula sp. nov., isolated from fildes peninsula, Antarctic soil.</title>
        <authorList>
            <person name="Yingchao G."/>
        </authorList>
    </citation>
    <scope>NUCLEOTIDE SEQUENCE [LARGE SCALE GENOMIC DNA]</scope>
    <source>
        <strain evidence="6 7">YZ-8</strain>
    </source>
</reference>
<proteinExistence type="predicted"/>
<organism evidence="6 7">
    <name type="scientific">Sphingomonas paeninsulae</name>
    <dbReference type="NCBI Taxonomy" id="2319844"/>
    <lineage>
        <taxon>Bacteria</taxon>
        <taxon>Pseudomonadati</taxon>
        <taxon>Pseudomonadota</taxon>
        <taxon>Alphaproteobacteria</taxon>
        <taxon>Sphingomonadales</taxon>
        <taxon>Sphingomonadaceae</taxon>
        <taxon>Sphingomonas</taxon>
    </lineage>
</organism>
<evidence type="ECO:0000259" key="5">
    <source>
        <dbReference type="PROSITE" id="PS51503"/>
    </source>
</evidence>
<dbReference type="KEGG" id="spha:D3Y57_10635"/>